<dbReference type="EMBL" id="JABFAB010000011">
    <property type="protein sequence ID" value="MBA0664507.1"/>
    <property type="molecule type" value="Genomic_DNA"/>
</dbReference>
<dbReference type="OrthoDB" id="985421at2759"/>
<comment type="caution">
    <text evidence="1">The sequence shown here is derived from an EMBL/GenBank/DDBJ whole genome shotgun (WGS) entry which is preliminary data.</text>
</comment>
<reference evidence="1 2" key="1">
    <citation type="journal article" date="2019" name="Genome Biol. Evol.">
        <title>Insights into the evolution of the New World diploid cottons (Gossypium, subgenus Houzingenia) based on genome sequencing.</title>
        <authorList>
            <person name="Grover C.E."/>
            <person name="Arick M.A. 2nd"/>
            <person name="Thrash A."/>
            <person name="Conover J.L."/>
            <person name="Sanders W.S."/>
            <person name="Peterson D.G."/>
            <person name="Frelichowski J.E."/>
            <person name="Scheffler J.A."/>
            <person name="Scheffler B.E."/>
            <person name="Wendel J.F."/>
        </authorList>
    </citation>
    <scope>NUCLEOTIDE SEQUENCE [LARGE SCALE GENOMIC DNA]</scope>
    <source>
        <strain evidence="1">57</strain>
        <tissue evidence="1">Leaf</tissue>
    </source>
</reference>
<accession>A0A7J8VNX9</accession>
<feature type="non-terminal residue" evidence="1">
    <location>
        <position position="77"/>
    </location>
</feature>
<organism evidence="1 2">
    <name type="scientific">Gossypium klotzschianum</name>
    <dbReference type="NCBI Taxonomy" id="34286"/>
    <lineage>
        <taxon>Eukaryota</taxon>
        <taxon>Viridiplantae</taxon>
        <taxon>Streptophyta</taxon>
        <taxon>Embryophyta</taxon>
        <taxon>Tracheophyta</taxon>
        <taxon>Spermatophyta</taxon>
        <taxon>Magnoliopsida</taxon>
        <taxon>eudicotyledons</taxon>
        <taxon>Gunneridae</taxon>
        <taxon>Pentapetalae</taxon>
        <taxon>rosids</taxon>
        <taxon>malvids</taxon>
        <taxon>Malvales</taxon>
        <taxon>Malvaceae</taxon>
        <taxon>Malvoideae</taxon>
        <taxon>Gossypium</taxon>
    </lineage>
</organism>
<gene>
    <name evidence="1" type="ORF">Goklo_004493</name>
</gene>
<dbReference type="AlphaFoldDB" id="A0A7J8VNX9"/>
<dbReference type="Proteomes" id="UP000593573">
    <property type="component" value="Unassembled WGS sequence"/>
</dbReference>
<proteinExistence type="predicted"/>
<sequence>MRMIGSSHFQNDVQVFIRKSLSSPPYVVVRLFLLFSHQLVSHIHFGHPSVETVTKRFLNPNQPLNETTHAPFEAYRK</sequence>
<evidence type="ECO:0000313" key="2">
    <source>
        <dbReference type="Proteomes" id="UP000593573"/>
    </source>
</evidence>
<name>A0A7J8VNX9_9ROSI</name>
<protein>
    <submittedName>
        <fullName evidence="1">Uncharacterized protein</fullName>
    </submittedName>
</protein>
<evidence type="ECO:0000313" key="1">
    <source>
        <dbReference type="EMBL" id="MBA0664507.1"/>
    </source>
</evidence>
<keyword evidence="2" id="KW-1185">Reference proteome</keyword>